<sequence>MKLSLSILALPLAASALVTRSQYSKYKCMTLDKWEKNNEACAVNCENYALLADGCKKDDFYCHCQRTQRIDDYFNATMYTAYATCPQLLF</sequence>
<accession>A0ABR0EW94</accession>
<organism evidence="2 3">
    <name type="scientific">Zasmidium cellare</name>
    <name type="common">Wine cellar mold</name>
    <name type="synonym">Racodium cellare</name>
    <dbReference type="NCBI Taxonomy" id="395010"/>
    <lineage>
        <taxon>Eukaryota</taxon>
        <taxon>Fungi</taxon>
        <taxon>Dikarya</taxon>
        <taxon>Ascomycota</taxon>
        <taxon>Pezizomycotina</taxon>
        <taxon>Dothideomycetes</taxon>
        <taxon>Dothideomycetidae</taxon>
        <taxon>Mycosphaerellales</taxon>
        <taxon>Mycosphaerellaceae</taxon>
        <taxon>Zasmidium</taxon>
    </lineage>
</organism>
<gene>
    <name evidence="2" type="ORF">PRZ48_003859</name>
</gene>
<evidence type="ECO:0008006" key="4">
    <source>
        <dbReference type="Google" id="ProtNLM"/>
    </source>
</evidence>
<keyword evidence="3" id="KW-1185">Reference proteome</keyword>
<dbReference type="EMBL" id="JAXOVC010000002">
    <property type="protein sequence ID" value="KAK4505894.1"/>
    <property type="molecule type" value="Genomic_DNA"/>
</dbReference>
<comment type="caution">
    <text evidence="2">The sequence shown here is derived from an EMBL/GenBank/DDBJ whole genome shotgun (WGS) entry which is preliminary data.</text>
</comment>
<feature type="chain" id="PRO_5045875745" description="Extracellular membrane protein CFEM domain-containing protein" evidence="1">
    <location>
        <begin position="17"/>
        <end position="90"/>
    </location>
</feature>
<keyword evidence="1" id="KW-0732">Signal</keyword>
<dbReference type="Proteomes" id="UP001305779">
    <property type="component" value="Unassembled WGS sequence"/>
</dbReference>
<protein>
    <recommendedName>
        <fullName evidence="4">Extracellular membrane protein CFEM domain-containing protein</fullName>
    </recommendedName>
</protein>
<evidence type="ECO:0000313" key="3">
    <source>
        <dbReference type="Proteomes" id="UP001305779"/>
    </source>
</evidence>
<evidence type="ECO:0000313" key="2">
    <source>
        <dbReference type="EMBL" id="KAK4505894.1"/>
    </source>
</evidence>
<feature type="signal peptide" evidence="1">
    <location>
        <begin position="1"/>
        <end position="16"/>
    </location>
</feature>
<name>A0ABR0EW94_ZASCE</name>
<reference evidence="2 3" key="1">
    <citation type="journal article" date="2023" name="G3 (Bethesda)">
        <title>A chromosome-level genome assembly of Zasmidium syzygii isolated from banana leaves.</title>
        <authorList>
            <person name="van Westerhoven A.C."/>
            <person name="Mehrabi R."/>
            <person name="Talebi R."/>
            <person name="Steentjes M.B.F."/>
            <person name="Corcolon B."/>
            <person name="Chong P.A."/>
            <person name="Kema G.H.J."/>
            <person name="Seidl M.F."/>
        </authorList>
    </citation>
    <scope>NUCLEOTIDE SEQUENCE [LARGE SCALE GENOMIC DNA]</scope>
    <source>
        <strain evidence="2 3">P124</strain>
    </source>
</reference>
<proteinExistence type="predicted"/>
<evidence type="ECO:0000256" key="1">
    <source>
        <dbReference type="SAM" id="SignalP"/>
    </source>
</evidence>